<reference evidence="1 2" key="1">
    <citation type="journal article" date="2018" name="Sci. Rep.">
        <title>Genomic signatures of local adaptation to the degree of environmental predictability in rotifers.</title>
        <authorList>
            <person name="Franch-Gras L."/>
            <person name="Hahn C."/>
            <person name="Garcia-Roger E.M."/>
            <person name="Carmona M.J."/>
            <person name="Serra M."/>
            <person name="Gomez A."/>
        </authorList>
    </citation>
    <scope>NUCLEOTIDE SEQUENCE [LARGE SCALE GENOMIC DNA]</scope>
    <source>
        <strain evidence="1">HYR1</strain>
    </source>
</reference>
<comment type="caution">
    <text evidence="1">The sequence shown here is derived from an EMBL/GenBank/DDBJ whole genome shotgun (WGS) entry which is preliminary data.</text>
</comment>
<accession>A0A3M7RF24</accession>
<gene>
    <name evidence="1" type="ORF">BpHYR1_030166</name>
</gene>
<keyword evidence="2" id="KW-1185">Reference proteome</keyword>
<dbReference type="OrthoDB" id="158357at2759"/>
<sequence>MHEKSLTQSNTLIEKLNQLKAHSLSEKQMQKLDQHLAQINSDTSFKSKIEKINLILTNNLQEAVTNVNEINYALVDLLIIELKKYLANFTIFWNNRVIELFSNKKTKSDDEIKSPQLFNESTGDSQLQEFVDYYCFILFKSPLTNKPSTNPKKRLFLRSTQHFDVFRSVFGTIKLETFCIDNLLQTFADFTFRFNKSQFNDKMFAI</sequence>
<evidence type="ECO:0000313" key="2">
    <source>
        <dbReference type="Proteomes" id="UP000276133"/>
    </source>
</evidence>
<proteinExistence type="predicted"/>
<protein>
    <submittedName>
        <fullName evidence="1">Uncharacterized protein</fullName>
    </submittedName>
</protein>
<name>A0A3M7RF24_BRAPC</name>
<dbReference type="Proteomes" id="UP000276133">
    <property type="component" value="Unassembled WGS sequence"/>
</dbReference>
<dbReference type="EMBL" id="REGN01003577">
    <property type="protein sequence ID" value="RNA21858.1"/>
    <property type="molecule type" value="Genomic_DNA"/>
</dbReference>
<feature type="non-terminal residue" evidence="1">
    <location>
        <position position="206"/>
    </location>
</feature>
<evidence type="ECO:0000313" key="1">
    <source>
        <dbReference type="EMBL" id="RNA21858.1"/>
    </source>
</evidence>
<organism evidence="1 2">
    <name type="scientific">Brachionus plicatilis</name>
    <name type="common">Marine rotifer</name>
    <name type="synonym">Brachionus muelleri</name>
    <dbReference type="NCBI Taxonomy" id="10195"/>
    <lineage>
        <taxon>Eukaryota</taxon>
        <taxon>Metazoa</taxon>
        <taxon>Spiralia</taxon>
        <taxon>Gnathifera</taxon>
        <taxon>Rotifera</taxon>
        <taxon>Eurotatoria</taxon>
        <taxon>Monogononta</taxon>
        <taxon>Pseudotrocha</taxon>
        <taxon>Ploima</taxon>
        <taxon>Brachionidae</taxon>
        <taxon>Brachionus</taxon>
    </lineage>
</organism>
<dbReference type="AlphaFoldDB" id="A0A3M7RF24"/>